<accession>A0A9P9A3N3</accession>
<dbReference type="RefSeq" id="XP_045963551.1">
    <property type="nucleotide sequence ID" value="XM_046097415.1"/>
</dbReference>
<dbReference type="InterPro" id="IPR038781">
    <property type="entry name" value="C365.16-ike"/>
</dbReference>
<protein>
    <recommendedName>
        <fullName evidence="3">Sequence orphan</fullName>
    </recommendedName>
</protein>
<evidence type="ECO:0008006" key="3">
    <source>
        <dbReference type="Google" id="ProtNLM"/>
    </source>
</evidence>
<dbReference type="Proteomes" id="UP000758603">
    <property type="component" value="Unassembled WGS sequence"/>
</dbReference>
<sequence length="279" mass="30085">MSTKPPTEEVKAQLQKTWNTKNLGTRLAADFASAACAASMVAPLISIIDRSIMENASGRQSLGSALKSSLAAFLRRPHTFLFSKPVALIFMVYGGTYLTANTLDTASSTVYNKPATHVAAGTIKFASGSAANVGLGIYKDQVYVKLFGPQGPPRSVPLPSYVLFTLRDCMTIFASFNVPPLLGPVLSDHLSHEFQKKISGQTVAQFAAPAAIQLFSTPLHLLGLDLYNRPSQTWGDRWSAVKKNWAVSVAARVCRIVPAFGVGGVVNTRVRRNLMQKLT</sequence>
<comment type="caution">
    <text evidence="1">The sequence shown here is derived from an EMBL/GenBank/DDBJ whole genome shotgun (WGS) entry which is preliminary data.</text>
</comment>
<dbReference type="GO" id="GO:0005739">
    <property type="term" value="C:mitochondrion"/>
    <property type="evidence" value="ECO:0007669"/>
    <property type="project" value="TreeGrafter"/>
</dbReference>
<reference evidence="1" key="1">
    <citation type="journal article" date="2021" name="Nat. Commun.">
        <title>Genetic determinants of endophytism in the Arabidopsis root mycobiome.</title>
        <authorList>
            <person name="Mesny F."/>
            <person name="Miyauchi S."/>
            <person name="Thiergart T."/>
            <person name="Pickel B."/>
            <person name="Atanasova L."/>
            <person name="Karlsson M."/>
            <person name="Huettel B."/>
            <person name="Barry K.W."/>
            <person name="Haridas S."/>
            <person name="Chen C."/>
            <person name="Bauer D."/>
            <person name="Andreopoulos W."/>
            <person name="Pangilinan J."/>
            <person name="LaButti K."/>
            <person name="Riley R."/>
            <person name="Lipzen A."/>
            <person name="Clum A."/>
            <person name="Drula E."/>
            <person name="Henrissat B."/>
            <person name="Kohler A."/>
            <person name="Grigoriev I.V."/>
            <person name="Martin F.M."/>
            <person name="Hacquard S."/>
        </authorList>
    </citation>
    <scope>NUCLEOTIDE SEQUENCE</scope>
    <source>
        <strain evidence="1">MPI-SDFR-AT-0073</strain>
    </source>
</reference>
<dbReference type="EMBL" id="JAGPXC010000001">
    <property type="protein sequence ID" value="KAH6659420.1"/>
    <property type="molecule type" value="Genomic_DNA"/>
</dbReference>
<dbReference type="OrthoDB" id="275936at2759"/>
<gene>
    <name evidence="1" type="ORF">BKA67DRAFT_511672</name>
</gene>
<name>A0A9P9A3N3_9PEZI</name>
<dbReference type="PANTHER" id="PTHR37845:SF1">
    <property type="entry name" value="SEQUENCE ORPHAN"/>
    <property type="match status" value="1"/>
</dbReference>
<dbReference type="GeneID" id="70126307"/>
<keyword evidence="2" id="KW-1185">Reference proteome</keyword>
<organism evidence="1 2">
    <name type="scientific">Truncatella angustata</name>
    <dbReference type="NCBI Taxonomy" id="152316"/>
    <lineage>
        <taxon>Eukaryota</taxon>
        <taxon>Fungi</taxon>
        <taxon>Dikarya</taxon>
        <taxon>Ascomycota</taxon>
        <taxon>Pezizomycotina</taxon>
        <taxon>Sordariomycetes</taxon>
        <taxon>Xylariomycetidae</taxon>
        <taxon>Amphisphaeriales</taxon>
        <taxon>Sporocadaceae</taxon>
        <taxon>Truncatella</taxon>
    </lineage>
</organism>
<evidence type="ECO:0000313" key="1">
    <source>
        <dbReference type="EMBL" id="KAH6659420.1"/>
    </source>
</evidence>
<dbReference type="PANTHER" id="PTHR37845">
    <property type="entry name" value="SEQUENCE ORPHAN"/>
    <property type="match status" value="1"/>
</dbReference>
<evidence type="ECO:0000313" key="2">
    <source>
        <dbReference type="Proteomes" id="UP000758603"/>
    </source>
</evidence>
<dbReference type="AlphaFoldDB" id="A0A9P9A3N3"/>
<proteinExistence type="predicted"/>